<dbReference type="RefSeq" id="WP_307344922.1">
    <property type="nucleotide sequence ID" value="NZ_JAUSUD010000023.1"/>
</dbReference>
<keyword evidence="1" id="KW-1133">Transmembrane helix</keyword>
<evidence type="ECO:0000313" key="2">
    <source>
        <dbReference type="EMBL" id="MDQ0232688.1"/>
    </source>
</evidence>
<dbReference type="Proteomes" id="UP001234495">
    <property type="component" value="Unassembled WGS sequence"/>
</dbReference>
<name>A0ABT9ZKA0_9BACI</name>
<evidence type="ECO:0000256" key="1">
    <source>
        <dbReference type="SAM" id="Phobius"/>
    </source>
</evidence>
<feature type="transmembrane region" description="Helical" evidence="1">
    <location>
        <begin position="34"/>
        <end position="51"/>
    </location>
</feature>
<reference evidence="2 3" key="1">
    <citation type="submission" date="2023-07" db="EMBL/GenBank/DDBJ databases">
        <title>Genomic Encyclopedia of Type Strains, Phase IV (KMG-IV): sequencing the most valuable type-strain genomes for metagenomic binning, comparative biology and taxonomic classification.</title>
        <authorList>
            <person name="Goeker M."/>
        </authorList>
    </citation>
    <scope>NUCLEOTIDE SEQUENCE [LARGE SCALE GENOMIC DNA]</scope>
    <source>
        <strain evidence="2 3">DSM 29005</strain>
    </source>
</reference>
<evidence type="ECO:0000313" key="3">
    <source>
        <dbReference type="Proteomes" id="UP001234495"/>
    </source>
</evidence>
<sequence>MSKYHTRSILFLGVFLAFLILLYSNVSFGDFSNVIYIWMILAPITGAVFAMKGKGGWGWCLFSLNVVCFISIVSIFSLGYYPA</sequence>
<keyword evidence="3" id="KW-1185">Reference proteome</keyword>
<keyword evidence="1" id="KW-0812">Transmembrane</keyword>
<feature type="transmembrane region" description="Helical" evidence="1">
    <location>
        <begin position="9"/>
        <end position="28"/>
    </location>
</feature>
<comment type="caution">
    <text evidence="2">The sequence shown here is derived from an EMBL/GenBank/DDBJ whole genome shotgun (WGS) entry which is preliminary data.</text>
</comment>
<protein>
    <submittedName>
        <fullName evidence="2">Uncharacterized protein</fullName>
    </submittedName>
</protein>
<keyword evidence="1" id="KW-0472">Membrane</keyword>
<organism evidence="2 3">
    <name type="scientific">Metabacillus malikii</name>
    <dbReference type="NCBI Taxonomy" id="1504265"/>
    <lineage>
        <taxon>Bacteria</taxon>
        <taxon>Bacillati</taxon>
        <taxon>Bacillota</taxon>
        <taxon>Bacilli</taxon>
        <taxon>Bacillales</taxon>
        <taxon>Bacillaceae</taxon>
        <taxon>Metabacillus</taxon>
    </lineage>
</organism>
<accession>A0ABT9ZKA0</accession>
<dbReference type="EMBL" id="JAUSUD010000023">
    <property type="protein sequence ID" value="MDQ0232688.1"/>
    <property type="molecule type" value="Genomic_DNA"/>
</dbReference>
<gene>
    <name evidence="2" type="ORF">J2S19_004010</name>
</gene>
<proteinExistence type="predicted"/>
<feature type="transmembrane region" description="Helical" evidence="1">
    <location>
        <begin position="58"/>
        <end position="81"/>
    </location>
</feature>